<feature type="transmembrane region" description="Helical" evidence="1">
    <location>
        <begin position="48"/>
        <end position="70"/>
    </location>
</feature>
<keyword evidence="1" id="KW-0812">Transmembrane</keyword>
<keyword evidence="1" id="KW-0472">Membrane</keyword>
<organism evidence="2 3">
    <name type="scientific">Desulfosarcina widdelii</name>
    <dbReference type="NCBI Taxonomy" id="947919"/>
    <lineage>
        <taxon>Bacteria</taxon>
        <taxon>Pseudomonadati</taxon>
        <taxon>Thermodesulfobacteriota</taxon>
        <taxon>Desulfobacteria</taxon>
        <taxon>Desulfobacterales</taxon>
        <taxon>Desulfosarcinaceae</taxon>
        <taxon>Desulfosarcina</taxon>
    </lineage>
</organism>
<dbReference type="AlphaFoldDB" id="A0A5K7Z9L7"/>
<dbReference type="Proteomes" id="UP000427769">
    <property type="component" value="Chromosome"/>
</dbReference>
<evidence type="ECO:0000313" key="3">
    <source>
        <dbReference type="Proteomes" id="UP000427769"/>
    </source>
</evidence>
<dbReference type="EMBL" id="AP021875">
    <property type="protein sequence ID" value="BBO76401.1"/>
    <property type="molecule type" value="Genomic_DNA"/>
</dbReference>
<keyword evidence="1" id="KW-1133">Transmembrane helix</keyword>
<sequence length="95" mass="10946">MKEKLYRKEIWITVIFSVLLLLMGHSASIFVLFPGLQTGTMWGFPTQYIIPILLGWFGMAVVCLVMTLVCNKFDDEMEALAEQTDREKITVKEKE</sequence>
<protein>
    <recommendedName>
        <fullName evidence="4">Sodium:solute symporter</fullName>
    </recommendedName>
</protein>
<feature type="transmembrane region" description="Helical" evidence="1">
    <location>
        <begin position="12"/>
        <end position="36"/>
    </location>
</feature>
<evidence type="ECO:0008006" key="4">
    <source>
        <dbReference type="Google" id="ProtNLM"/>
    </source>
</evidence>
<evidence type="ECO:0000256" key="1">
    <source>
        <dbReference type="SAM" id="Phobius"/>
    </source>
</evidence>
<gene>
    <name evidence="2" type="ORF">DSCW_38180</name>
</gene>
<dbReference type="OrthoDB" id="7868694at2"/>
<accession>A0A5K7Z9L7</accession>
<reference evidence="2 3" key="1">
    <citation type="submission" date="2019-11" db="EMBL/GenBank/DDBJ databases">
        <title>Comparative genomics of hydrocarbon-degrading Desulfosarcina strains.</title>
        <authorList>
            <person name="Watanabe M."/>
            <person name="Kojima H."/>
            <person name="Fukui M."/>
        </authorList>
    </citation>
    <scope>NUCLEOTIDE SEQUENCE [LARGE SCALE GENOMIC DNA]</scope>
    <source>
        <strain evidence="2 3">PP31</strain>
    </source>
</reference>
<proteinExistence type="predicted"/>
<name>A0A5K7Z9L7_9BACT</name>
<evidence type="ECO:0000313" key="2">
    <source>
        <dbReference type="EMBL" id="BBO76401.1"/>
    </source>
</evidence>
<dbReference type="KEGG" id="dwd:DSCW_38180"/>
<keyword evidence="3" id="KW-1185">Reference proteome</keyword>
<dbReference type="RefSeq" id="WP_155305229.1">
    <property type="nucleotide sequence ID" value="NZ_AP021875.1"/>
</dbReference>